<keyword evidence="6 20" id="KW-1133">Transmembrane helix</keyword>
<dbReference type="InterPro" id="IPR006029">
    <property type="entry name" value="Neurotrans-gated_channel_TM"/>
</dbReference>
<dbReference type="GO" id="GO:0005254">
    <property type="term" value="F:chloride channel activity"/>
    <property type="evidence" value="ECO:0007669"/>
    <property type="project" value="UniProtKB-KW"/>
</dbReference>
<evidence type="ECO:0000256" key="8">
    <source>
        <dbReference type="ARBA" id="ARBA00023065"/>
    </source>
</evidence>
<dbReference type="Pfam" id="PF02932">
    <property type="entry name" value="Neur_chan_memb"/>
    <property type="match status" value="1"/>
</dbReference>
<keyword evidence="16" id="KW-1071">Ligand-gated ion channel</keyword>
<dbReference type="GO" id="GO:0099095">
    <property type="term" value="F:ligand-gated monoatomic anion channel activity"/>
    <property type="evidence" value="ECO:0007669"/>
    <property type="project" value="UniProtKB-ARBA"/>
</dbReference>
<dbReference type="SUPFAM" id="SSF63712">
    <property type="entry name" value="Nicotinic receptor ligand binding domain-like"/>
    <property type="match status" value="1"/>
</dbReference>
<keyword evidence="13" id="KW-0325">Glycoprotein</keyword>
<keyword evidence="12" id="KW-0869">Chloride channel</keyword>
<dbReference type="FunFam" id="2.70.170.10:FF:000021">
    <property type="entry name" value="Gamma-aminobutyric acid receptor isoform 3b"/>
    <property type="match status" value="1"/>
</dbReference>
<evidence type="ECO:0000256" key="11">
    <source>
        <dbReference type="ARBA" id="ARBA00023170"/>
    </source>
</evidence>
<keyword evidence="8 20" id="KW-0406">Ion transport</keyword>
<dbReference type="GO" id="GO:0004888">
    <property type="term" value="F:transmembrane signaling receptor activity"/>
    <property type="evidence" value="ECO:0007669"/>
    <property type="project" value="InterPro"/>
</dbReference>
<dbReference type="InterPro" id="IPR006028">
    <property type="entry name" value="GABAA/Glycine_rcpt"/>
</dbReference>
<dbReference type="InterPro" id="IPR018000">
    <property type="entry name" value="Neurotransmitter_ion_chnl_CS"/>
</dbReference>
<evidence type="ECO:0000256" key="18">
    <source>
        <dbReference type="ARBA" id="ARBA00034104"/>
    </source>
</evidence>
<dbReference type="CDD" id="cd19049">
    <property type="entry name" value="LGIC_TM_anion"/>
    <property type="match status" value="1"/>
</dbReference>
<dbReference type="AlphaFoldDB" id="A0A7R8WE49"/>
<evidence type="ECO:0000256" key="17">
    <source>
        <dbReference type="ARBA" id="ARBA00023303"/>
    </source>
</evidence>
<feature type="transmembrane region" description="Helical" evidence="20">
    <location>
        <begin position="441"/>
        <end position="460"/>
    </location>
</feature>
<evidence type="ECO:0000256" key="1">
    <source>
        <dbReference type="ARBA" id="ARBA00010180"/>
    </source>
</evidence>
<comment type="subcellular location">
    <subcellularLocation>
        <location evidence="18">Postsynaptic cell membrane</location>
        <topology evidence="18">Multi-pass membrane protein</topology>
    </subcellularLocation>
</comment>
<keyword evidence="7" id="KW-0770">Synapse</keyword>
<evidence type="ECO:0000256" key="5">
    <source>
        <dbReference type="ARBA" id="ARBA00022729"/>
    </source>
</evidence>
<dbReference type="FunFam" id="1.20.58.390:FF:000067">
    <property type="entry name" value="Glycine receptor subunit alpha-2"/>
    <property type="match status" value="1"/>
</dbReference>
<feature type="transmembrane region" description="Helical" evidence="20">
    <location>
        <begin position="264"/>
        <end position="288"/>
    </location>
</feature>
<feature type="transmembrane region" description="Helical" evidence="20">
    <location>
        <begin position="294"/>
        <end position="314"/>
    </location>
</feature>
<evidence type="ECO:0000256" key="12">
    <source>
        <dbReference type="ARBA" id="ARBA00023173"/>
    </source>
</evidence>
<evidence type="ECO:0000256" key="4">
    <source>
        <dbReference type="ARBA" id="ARBA00022692"/>
    </source>
</evidence>
<dbReference type="InterPro" id="IPR006202">
    <property type="entry name" value="Neur_chan_lig-bd"/>
</dbReference>
<proteinExistence type="inferred from homology"/>
<keyword evidence="14" id="KW-0868">Chloride</keyword>
<dbReference type="InterPro" id="IPR038050">
    <property type="entry name" value="Neuro_actylchol_rec"/>
</dbReference>
<dbReference type="Pfam" id="PF02931">
    <property type="entry name" value="Neur_chan_LBD"/>
    <property type="match status" value="1"/>
</dbReference>
<keyword evidence="10" id="KW-1015">Disulfide bond</keyword>
<keyword evidence="4 20" id="KW-0812">Transmembrane</keyword>
<evidence type="ECO:0000256" key="9">
    <source>
        <dbReference type="ARBA" id="ARBA00023136"/>
    </source>
</evidence>
<sequence>MWLLFPVPTQPDAQRQAIAEEWSLDQLERLVVRGNSGRRGPPSYSSGPQPSNSDILKNLMKNYDSRLRPNLGYLIFLRSTDGPLRVGLDLVLVSFDAISEVNMDFTITMKLNQYWQDERLAFGDERDVLTLPADFSDHIWVPDTFFPNDKHSFLHDVTEPNKMIHLRGDGSITYGMRFTATMSCTMDLHYFPQDSQNCSVEVESYGYTVQDLVFFWKDPGVYGFDGADVSQFSVTKYRTLETNTATGTGTYQRMKLTFKLRRNLGYFLFQTYLPLGLIVMLSWVSFWINHEATPARVALGITTVLTMTTISAGVRSSLPRISYVKAIDIYLVMSFVFVFAALLEYAAVHFINASPQEHRHQKRLPRYEMTEGDSPINSLRRAYSTQVYGAADNDRIHPESQLHLRMRSASNIDLSRKRRRRPRCPAPVIKDVSNIDRASRILFPTLFLAFNVVYWSYYTVKSLTEE</sequence>
<dbReference type="PRINTS" id="PR00252">
    <property type="entry name" value="NRIONCHANNEL"/>
</dbReference>
<comment type="similarity">
    <text evidence="1">Belongs to the ligand-gated ion channel (TC 1.A.9) family. Gamma-aminobutyric acid receptor (TC 1.A.9.5) subfamily.</text>
</comment>
<dbReference type="Gene3D" id="2.70.170.10">
    <property type="entry name" value="Neurotransmitter-gated ion-channel ligand-binding domain"/>
    <property type="match status" value="1"/>
</dbReference>
<accession>A0A7R8WE49</accession>
<evidence type="ECO:0000256" key="20">
    <source>
        <dbReference type="RuleBase" id="RU000687"/>
    </source>
</evidence>
<reference evidence="21" key="1">
    <citation type="submission" date="2020-11" db="EMBL/GenBank/DDBJ databases">
        <authorList>
            <person name="Tran Van P."/>
        </authorList>
    </citation>
    <scope>NUCLEOTIDE SEQUENCE</scope>
</reference>
<dbReference type="InterPro" id="IPR036734">
    <property type="entry name" value="Neur_chan_lig-bd_sf"/>
</dbReference>
<gene>
    <name evidence="21" type="ORF">CTOB1V02_LOCUS5382</name>
</gene>
<keyword evidence="15" id="KW-0628">Postsynaptic cell membrane</keyword>
<dbReference type="GO" id="GO:0005230">
    <property type="term" value="F:extracellular ligand-gated monoatomic ion channel activity"/>
    <property type="evidence" value="ECO:0007669"/>
    <property type="project" value="InterPro"/>
</dbReference>
<evidence type="ECO:0000256" key="16">
    <source>
        <dbReference type="ARBA" id="ARBA00023286"/>
    </source>
</evidence>
<dbReference type="Gene3D" id="1.20.58.390">
    <property type="entry name" value="Neurotransmitter-gated ion-channel transmembrane domain"/>
    <property type="match status" value="1"/>
</dbReference>
<dbReference type="InterPro" id="IPR006201">
    <property type="entry name" value="Neur_channel"/>
</dbReference>
<dbReference type="SUPFAM" id="SSF90112">
    <property type="entry name" value="Neurotransmitter-gated ion-channel transmembrane pore"/>
    <property type="match status" value="1"/>
</dbReference>
<organism evidence="21">
    <name type="scientific">Cyprideis torosa</name>
    <dbReference type="NCBI Taxonomy" id="163714"/>
    <lineage>
        <taxon>Eukaryota</taxon>
        <taxon>Metazoa</taxon>
        <taxon>Ecdysozoa</taxon>
        <taxon>Arthropoda</taxon>
        <taxon>Crustacea</taxon>
        <taxon>Oligostraca</taxon>
        <taxon>Ostracoda</taxon>
        <taxon>Podocopa</taxon>
        <taxon>Podocopida</taxon>
        <taxon>Cytherocopina</taxon>
        <taxon>Cytheroidea</taxon>
        <taxon>Cytherideidae</taxon>
        <taxon>Cyprideis</taxon>
    </lineage>
</organism>
<dbReference type="GO" id="GO:0045211">
    <property type="term" value="C:postsynaptic membrane"/>
    <property type="evidence" value="ECO:0007669"/>
    <property type="project" value="UniProtKB-SubCell"/>
</dbReference>
<keyword evidence="2 20" id="KW-0813">Transport</keyword>
<evidence type="ECO:0000256" key="15">
    <source>
        <dbReference type="ARBA" id="ARBA00023257"/>
    </source>
</evidence>
<evidence type="ECO:0000256" key="3">
    <source>
        <dbReference type="ARBA" id="ARBA00022475"/>
    </source>
</evidence>
<dbReference type="NCBIfam" id="TIGR00860">
    <property type="entry name" value="LIC"/>
    <property type="match status" value="1"/>
</dbReference>
<evidence type="ECO:0000256" key="6">
    <source>
        <dbReference type="ARBA" id="ARBA00022989"/>
    </source>
</evidence>
<keyword evidence="3" id="KW-1003">Cell membrane</keyword>
<evidence type="ECO:0000256" key="14">
    <source>
        <dbReference type="ARBA" id="ARBA00023214"/>
    </source>
</evidence>
<name>A0A7R8WE49_9CRUS</name>
<evidence type="ECO:0000256" key="2">
    <source>
        <dbReference type="ARBA" id="ARBA00022448"/>
    </source>
</evidence>
<protein>
    <recommendedName>
        <fullName evidence="19">Gamma-aminobutyric acid receptor subunit beta</fullName>
    </recommendedName>
</protein>
<evidence type="ECO:0000313" key="21">
    <source>
        <dbReference type="EMBL" id="CAD7227476.1"/>
    </source>
</evidence>
<evidence type="ECO:0000256" key="19">
    <source>
        <dbReference type="ARBA" id="ARBA00071250"/>
    </source>
</evidence>
<keyword evidence="9 20" id="KW-0472">Membrane</keyword>
<keyword evidence="5" id="KW-0732">Signal</keyword>
<evidence type="ECO:0000256" key="10">
    <source>
        <dbReference type="ARBA" id="ARBA00023157"/>
    </source>
</evidence>
<feature type="transmembrane region" description="Helical" evidence="20">
    <location>
        <begin position="326"/>
        <end position="348"/>
    </location>
</feature>
<dbReference type="InterPro" id="IPR036719">
    <property type="entry name" value="Neuro-gated_channel_TM_sf"/>
</dbReference>
<evidence type="ECO:0000256" key="7">
    <source>
        <dbReference type="ARBA" id="ARBA00023018"/>
    </source>
</evidence>
<dbReference type="OrthoDB" id="8890589at2759"/>
<dbReference type="PROSITE" id="PS00236">
    <property type="entry name" value="NEUROTR_ION_CHANNEL"/>
    <property type="match status" value="1"/>
</dbReference>
<keyword evidence="11" id="KW-0675">Receptor</keyword>
<dbReference type="GO" id="GO:0034707">
    <property type="term" value="C:chloride channel complex"/>
    <property type="evidence" value="ECO:0007669"/>
    <property type="project" value="UniProtKB-KW"/>
</dbReference>
<keyword evidence="17 20" id="KW-0407">Ion channel</keyword>
<dbReference type="PRINTS" id="PR00253">
    <property type="entry name" value="GABAARECEPTR"/>
</dbReference>
<dbReference type="PANTHER" id="PTHR18945">
    <property type="entry name" value="NEUROTRANSMITTER GATED ION CHANNEL"/>
    <property type="match status" value="1"/>
</dbReference>
<dbReference type="EMBL" id="OB661156">
    <property type="protein sequence ID" value="CAD7227476.1"/>
    <property type="molecule type" value="Genomic_DNA"/>
</dbReference>
<evidence type="ECO:0000256" key="13">
    <source>
        <dbReference type="ARBA" id="ARBA00023180"/>
    </source>
</evidence>